<comment type="caution">
    <text evidence="2">The sequence shown here is derived from an EMBL/GenBank/DDBJ whole genome shotgun (WGS) entry which is preliminary data.</text>
</comment>
<evidence type="ECO:0000259" key="1">
    <source>
        <dbReference type="Pfam" id="PF01425"/>
    </source>
</evidence>
<gene>
    <name evidence="2" type="ORF">A6E14_12550</name>
</gene>
<dbReference type="EMBL" id="MAJZ01000635">
    <property type="protein sequence ID" value="OCH74571.1"/>
    <property type="molecule type" value="Genomic_DNA"/>
</dbReference>
<dbReference type="RefSeq" id="WP_065577063.1">
    <property type="nucleotide sequence ID" value="NZ_JBNGCH010000635.1"/>
</dbReference>
<dbReference type="PANTHER" id="PTHR43372">
    <property type="entry name" value="FATTY-ACID AMIDE HYDROLASE"/>
    <property type="match status" value="1"/>
</dbReference>
<sequence length="459" mass="50849">MTIHHMAAIEACEALKKGNITAQEVKTHLLSRISMLDDEIGAFIYQDQTAALDNTELLAGLPISFKDQFHINALPCSFGLNKITCSDFTAPIVEKLFAQGATLLGKTSLPPLAMDFQTNNSIRGFCKNPWNHEYTVGGSSGGGAAAVVTGMSFIDIGTDLSGSLRIPASFCGVYSLLPSEGTVSSDGMLLTPKLALHNFARPGPMARQAKDLALMWRALSGQHEPSIQKCLNLAYWLEADDMPLDTDIRDRITQVMTSWQQKGHQCVQAKPKYFSFKKSWETFGRIMGHETSAFMNPLIRWLSVLFGNQSRKRSPNFLNNVMKGYRRNPDEYSSALKARDKTILDCQKFFKNVDAWILPVTCCTAFKHMEPTSERGPSRDYSEPIKVNGLEVNYFDALTAFTTPISLIGHPVVTMPIGLDRNGLPMGIQLVGQMNKESELILVAEELSKHIKMPTCPIF</sequence>
<name>A0A1B9QX75_9VIBR</name>
<dbReference type="SUPFAM" id="SSF75304">
    <property type="entry name" value="Amidase signature (AS) enzymes"/>
    <property type="match status" value="1"/>
</dbReference>
<protein>
    <recommendedName>
        <fullName evidence="1">Amidase domain-containing protein</fullName>
    </recommendedName>
</protein>
<dbReference type="InterPro" id="IPR036928">
    <property type="entry name" value="AS_sf"/>
</dbReference>
<organism evidence="2 3">
    <name type="scientific">Vibrio genomosp. F10</name>
    <dbReference type="NCBI Taxonomy" id="723171"/>
    <lineage>
        <taxon>Bacteria</taxon>
        <taxon>Pseudomonadati</taxon>
        <taxon>Pseudomonadota</taxon>
        <taxon>Gammaproteobacteria</taxon>
        <taxon>Vibrionales</taxon>
        <taxon>Vibrionaceae</taxon>
        <taxon>Vibrio</taxon>
    </lineage>
</organism>
<evidence type="ECO:0000313" key="2">
    <source>
        <dbReference type="EMBL" id="OCH74571.1"/>
    </source>
</evidence>
<dbReference type="InterPro" id="IPR052739">
    <property type="entry name" value="FAAH2"/>
</dbReference>
<dbReference type="AlphaFoldDB" id="A0A1B9QX75"/>
<dbReference type="InterPro" id="IPR023631">
    <property type="entry name" value="Amidase_dom"/>
</dbReference>
<reference evidence="3" key="1">
    <citation type="submission" date="2016-06" db="EMBL/GenBank/DDBJ databases">
        <authorList>
            <person name="Hehemann J.-H."/>
            <person name="Arevalo P."/>
            <person name="Datta M.S."/>
            <person name="Polz M.F."/>
        </authorList>
    </citation>
    <scope>NUCLEOTIDE SEQUENCE [LARGE SCALE GENOMIC DNA]</scope>
    <source>
        <strain evidence="3">9CSC122</strain>
    </source>
</reference>
<dbReference type="GO" id="GO:0012505">
    <property type="term" value="C:endomembrane system"/>
    <property type="evidence" value="ECO:0007669"/>
    <property type="project" value="TreeGrafter"/>
</dbReference>
<accession>A0A1B9QX75</accession>
<dbReference type="PANTHER" id="PTHR43372:SF4">
    <property type="entry name" value="FATTY-ACID AMIDE HYDROLASE 2"/>
    <property type="match status" value="1"/>
</dbReference>
<dbReference type="Gene3D" id="3.90.1300.10">
    <property type="entry name" value="Amidase signature (AS) domain"/>
    <property type="match status" value="1"/>
</dbReference>
<proteinExistence type="predicted"/>
<evidence type="ECO:0000313" key="3">
    <source>
        <dbReference type="Proteomes" id="UP000093173"/>
    </source>
</evidence>
<feature type="domain" description="Amidase" evidence="1">
    <location>
        <begin position="48"/>
        <end position="440"/>
    </location>
</feature>
<keyword evidence="3" id="KW-1185">Reference proteome</keyword>
<dbReference type="Proteomes" id="UP000093173">
    <property type="component" value="Unassembled WGS sequence"/>
</dbReference>
<dbReference type="Pfam" id="PF01425">
    <property type="entry name" value="Amidase"/>
    <property type="match status" value="1"/>
</dbReference>